<dbReference type="Proteomes" id="UP000306888">
    <property type="component" value="Unassembled WGS sequence"/>
</dbReference>
<proteinExistence type="predicted"/>
<accession>A0A4S2DIT1</accession>
<dbReference type="EMBL" id="SRYR01000007">
    <property type="protein sequence ID" value="TGY41512.1"/>
    <property type="molecule type" value="Genomic_DNA"/>
</dbReference>
<dbReference type="RefSeq" id="WP_136007533.1">
    <property type="nucleotide sequence ID" value="NZ_SRYR01000007.1"/>
</dbReference>
<comment type="caution">
    <text evidence="1">The sequence shown here is derived from an EMBL/GenBank/DDBJ whole genome shotgun (WGS) entry which is preliminary data.</text>
</comment>
<name>A0A4S2DIT1_9CLOT</name>
<gene>
    <name evidence="1" type="ORF">E5347_12340</name>
</gene>
<keyword evidence="2" id="KW-1185">Reference proteome</keyword>
<reference evidence="1 2" key="1">
    <citation type="submission" date="2019-04" db="EMBL/GenBank/DDBJ databases">
        <title>Microbes associate with the intestines of laboratory mice.</title>
        <authorList>
            <person name="Navarre W."/>
            <person name="Wong E."/>
            <person name="Huang K."/>
            <person name="Tropini C."/>
            <person name="Ng K."/>
            <person name="Yu B."/>
        </authorList>
    </citation>
    <scope>NUCLEOTIDE SEQUENCE [LARGE SCALE GENOMIC DNA]</scope>
    <source>
        <strain evidence="1 2">NM50_B9-20</strain>
    </source>
</reference>
<organism evidence="1 2">
    <name type="scientific">Clostridium sartagoforme</name>
    <dbReference type="NCBI Taxonomy" id="84031"/>
    <lineage>
        <taxon>Bacteria</taxon>
        <taxon>Bacillati</taxon>
        <taxon>Bacillota</taxon>
        <taxon>Clostridia</taxon>
        <taxon>Eubacteriales</taxon>
        <taxon>Clostridiaceae</taxon>
        <taxon>Clostridium</taxon>
    </lineage>
</organism>
<evidence type="ECO:0000313" key="1">
    <source>
        <dbReference type="EMBL" id="TGY41512.1"/>
    </source>
</evidence>
<sequence>MKKLSLLLWTILVAIVLISFGSIQGKETKLTTEKLSDTEDYLLSISGNKVFKYKLKNLPKDKTYQILFTYEVYEGKEKVKEEIITGIWQDSLEDAQNEETIGFNYQEDKFRGIIGGVGAYATFEYEIKEDLRKGSQL</sequence>
<dbReference type="AlphaFoldDB" id="A0A4S2DIT1"/>
<protein>
    <submittedName>
        <fullName evidence="1">Uncharacterized protein</fullName>
    </submittedName>
</protein>
<dbReference type="OrthoDB" id="2086901at2"/>
<evidence type="ECO:0000313" key="2">
    <source>
        <dbReference type="Proteomes" id="UP000306888"/>
    </source>
</evidence>